<organism evidence="1 2">
    <name type="scientific">Steinernema carpocapsae</name>
    <name type="common">Entomopathogenic nematode</name>
    <dbReference type="NCBI Taxonomy" id="34508"/>
    <lineage>
        <taxon>Eukaryota</taxon>
        <taxon>Metazoa</taxon>
        <taxon>Ecdysozoa</taxon>
        <taxon>Nematoda</taxon>
        <taxon>Chromadorea</taxon>
        <taxon>Rhabditida</taxon>
        <taxon>Tylenchina</taxon>
        <taxon>Panagrolaimomorpha</taxon>
        <taxon>Strongyloidoidea</taxon>
        <taxon>Steinernematidae</taxon>
        <taxon>Steinernema</taxon>
    </lineage>
</organism>
<sequence length="83" mass="9525">MLTSSNGNHIETFEAVSYWFKEIPADARETLRKTKKITLENATLVYDYLQLRSNAVISWMEEDKKEVFEFSELGCSDLAGLSN</sequence>
<reference evidence="1 2" key="2">
    <citation type="journal article" date="2019" name="G3 (Bethesda)">
        <title>Hybrid Assembly of the Genome of the Entomopathogenic Nematode Steinernema carpocapsae Identifies the X-Chromosome.</title>
        <authorList>
            <person name="Serra L."/>
            <person name="Macchietto M."/>
            <person name="Macias-Munoz A."/>
            <person name="McGill C.J."/>
            <person name="Rodriguez I.M."/>
            <person name="Rodriguez B."/>
            <person name="Murad R."/>
            <person name="Mortazavi A."/>
        </authorList>
    </citation>
    <scope>NUCLEOTIDE SEQUENCE [LARGE SCALE GENOMIC DNA]</scope>
    <source>
        <strain evidence="1 2">ALL</strain>
    </source>
</reference>
<name>A0A4U5M1E9_STECR</name>
<dbReference type="Proteomes" id="UP000298663">
    <property type="component" value="Unassembled WGS sequence"/>
</dbReference>
<gene>
    <name evidence="1" type="ORF">L596_026449</name>
</gene>
<accession>A0A4U5M1E9</accession>
<evidence type="ECO:0000313" key="2">
    <source>
        <dbReference type="Proteomes" id="UP000298663"/>
    </source>
</evidence>
<protein>
    <submittedName>
        <fullName evidence="1">Uncharacterized protein</fullName>
    </submittedName>
</protein>
<comment type="caution">
    <text evidence="1">The sequence shown here is derived from an EMBL/GenBank/DDBJ whole genome shotgun (WGS) entry which is preliminary data.</text>
</comment>
<dbReference type="AlphaFoldDB" id="A0A4U5M1E9"/>
<dbReference type="EMBL" id="AZBU02000010">
    <property type="protein sequence ID" value="TKR62501.1"/>
    <property type="molecule type" value="Genomic_DNA"/>
</dbReference>
<proteinExistence type="predicted"/>
<keyword evidence="2" id="KW-1185">Reference proteome</keyword>
<evidence type="ECO:0000313" key="1">
    <source>
        <dbReference type="EMBL" id="TKR62501.1"/>
    </source>
</evidence>
<reference evidence="1 2" key="1">
    <citation type="journal article" date="2015" name="Genome Biol.">
        <title>Comparative genomics of Steinernema reveals deeply conserved gene regulatory networks.</title>
        <authorList>
            <person name="Dillman A.R."/>
            <person name="Macchietto M."/>
            <person name="Porter C.F."/>
            <person name="Rogers A."/>
            <person name="Williams B."/>
            <person name="Antoshechkin I."/>
            <person name="Lee M.M."/>
            <person name="Goodwin Z."/>
            <person name="Lu X."/>
            <person name="Lewis E.E."/>
            <person name="Goodrich-Blair H."/>
            <person name="Stock S.P."/>
            <person name="Adams B.J."/>
            <person name="Sternberg P.W."/>
            <person name="Mortazavi A."/>
        </authorList>
    </citation>
    <scope>NUCLEOTIDE SEQUENCE [LARGE SCALE GENOMIC DNA]</scope>
    <source>
        <strain evidence="1 2">ALL</strain>
    </source>
</reference>